<name>A0A0R1KE61_9LACO</name>
<proteinExistence type="predicted"/>
<organism evidence="2 3">
    <name type="scientific">Companilactobacillus bobalius DSM 19674</name>
    <dbReference type="NCBI Taxonomy" id="1423788"/>
    <lineage>
        <taxon>Bacteria</taxon>
        <taxon>Bacillati</taxon>
        <taxon>Bacillota</taxon>
        <taxon>Bacilli</taxon>
        <taxon>Lactobacillales</taxon>
        <taxon>Lactobacillaceae</taxon>
        <taxon>Companilactobacillus</taxon>
        <taxon>Companilactobacillus bobalius</taxon>
    </lineage>
</organism>
<dbReference type="EMBL" id="AZDY01000041">
    <property type="protein sequence ID" value="KRK81839.1"/>
    <property type="molecule type" value="Genomic_DNA"/>
</dbReference>
<dbReference type="InterPro" id="IPR021008">
    <property type="entry name" value="DltX"/>
</dbReference>
<accession>A0A0R1KE61</accession>
<dbReference type="STRING" id="1423788.FC78_GL000138"/>
<evidence type="ECO:0008006" key="4">
    <source>
        <dbReference type="Google" id="ProtNLM"/>
    </source>
</evidence>
<keyword evidence="1" id="KW-1133">Transmembrane helix</keyword>
<dbReference type="Proteomes" id="UP000051515">
    <property type="component" value="Unassembled WGS sequence"/>
</dbReference>
<dbReference type="AlphaFoldDB" id="A0A0R1KE61"/>
<dbReference type="Pfam" id="PF12459">
    <property type="entry name" value="DltX"/>
    <property type="match status" value="1"/>
</dbReference>
<evidence type="ECO:0000313" key="3">
    <source>
        <dbReference type="Proteomes" id="UP000051515"/>
    </source>
</evidence>
<dbReference type="PATRIC" id="fig|1423788.3.peg.144"/>
<comment type="caution">
    <text evidence="2">The sequence shown here is derived from an EMBL/GenBank/DDBJ whole genome shotgun (WGS) entry which is preliminary data.</text>
</comment>
<evidence type="ECO:0000256" key="1">
    <source>
        <dbReference type="SAM" id="Phobius"/>
    </source>
</evidence>
<gene>
    <name evidence="2" type="ORF">FC78_GL000138</name>
</gene>
<sequence length="52" mass="5999">MLIMKNSLLVFLKKPATVFIIKTVVFFAIFLVLLYIYGYNGVGSAKFIYNEF</sequence>
<keyword evidence="1" id="KW-0472">Membrane</keyword>
<keyword evidence="3" id="KW-1185">Reference proteome</keyword>
<feature type="transmembrane region" description="Helical" evidence="1">
    <location>
        <begin position="16"/>
        <end position="37"/>
    </location>
</feature>
<keyword evidence="1" id="KW-0812">Transmembrane</keyword>
<evidence type="ECO:0000313" key="2">
    <source>
        <dbReference type="EMBL" id="KRK81839.1"/>
    </source>
</evidence>
<reference evidence="2 3" key="1">
    <citation type="journal article" date="2015" name="Genome Announc.">
        <title>Expanding the biotechnology potential of lactobacilli through comparative genomics of 213 strains and associated genera.</title>
        <authorList>
            <person name="Sun Z."/>
            <person name="Harris H.M."/>
            <person name="McCann A."/>
            <person name="Guo C."/>
            <person name="Argimon S."/>
            <person name="Zhang W."/>
            <person name="Yang X."/>
            <person name="Jeffery I.B."/>
            <person name="Cooney J.C."/>
            <person name="Kagawa T.F."/>
            <person name="Liu W."/>
            <person name="Song Y."/>
            <person name="Salvetti E."/>
            <person name="Wrobel A."/>
            <person name="Rasinkangas P."/>
            <person name="Parkhill J."/>
            <person name="Rea M.C."/>
            <person name="O'Sullivan O."/>
            <person name="Ritari J."/>
            <person name="Douillard F.P."/>
            <person name="Paul Ross R."/>
            <person name="Yang R."/>
            <person name="Briner A.E."/>
            <person name="Felis G.E."/>
            <person name="de Vos W.M."/>
            <person name="Barrangou R."/>
            <person name="Klaenhammer T.R."/>
            <person name="Caufield P.W."/>
            <person name="Cui Y."/>
            <person name="Zhang H."/>
            <person name="O'Toole P.W."/>
        </authorList>
    </citation>
    <scope>NUCLEOTIDE SEQUENCE [LARGE SCALE GENOMIC DNA]</scope>
    <source>
        <strain evidence="2 3">DSM 19674</strain>
    </source>
</reference>
<protein>
    <recommendedName>
        <fullName evidence="4">Teichoic acid D-Ala incorporation-associated protein DltX</fullName>
    </recommendedName>
</protein>